<dbReference type="CDD" id="cd01492">
    <property type="entry name" value="Aos1_SUMO"/>
    <property type="match status" value="1"/>
</dbReference>
<dbReference type="PANTHER" id="PTHR10953">
    <property type="entry name" value="UBIQUITIN-ACTIVATING ENZYME E1"/>
    <property type="match status" value="1"/>
</dbReference>
<evidence type="ECO:0000313" key="8">
    <source>
        <dbReference type="EMBL" id="KAK4043519.1"/>
    </source>
</evidence>
<dbReference type="EMBL" id="MU854327">
    <property type="protein sequence ID" value="KAK4043519.1"/>
    <property type="molecule type" value="Genomic_DNA"/>
</dbReference>
<dbReference type="GO" id="GO:0019948">
    <property type="term" value="F:SUMO activating enzyme activity"/>
    <property type="evidence" value="ECO:0007669"/>
    <property type="project" value="TreeGrafter"/>
</dbReference>
<reference evidence="9" key="1">
    <citation type="journal article" date="2023" name="Mol. Phylogenet. Evol.">
        <title>Genome-scale phylogeny and comparative genomics of the fungal order Sordariales.</title>
        <authorList>
            <person name="Hensen N."/>
            <person name="Bonometti L."/>
            <person name="Westerberg I."/>
            <person name="Brannstrom I.O."/>
            <person name="Guillou S."/>
            <person name="Cros-Aarteil S."/>
            <person name="Calhoun S."/>
            <person name="Haridas S."/>
            <person name="Kuo A."/>
            <person name="Mondo S."/>
            <person name="Pangilinan J."/>
            <person name="Riley R."/>
            <person name="LaButti K."/>
            <person name="Andreopoulos B."/>
            <person name="Lipzen A."/>
            <person name="Chen C."/>
            <person name="Yan M."/>
            <person name="Daum C."/>
            <person name="Ng V."/>
            <person name="Clum A."/>
            <person name="Steindorff A."/>
            <person name="Ohm R.A."/>
            <person name="Martin F."/>
            <person name="Silar P."/>
            <person name="Natvig D.O."/>
            <person name="Lalanne C."/>
            <person name="Gautier V."/>
            <person name="Ament-Velasquez S.L."/>
            <person name="Kruys A."/>
            <person name="Hutchinson M.I."/>
            <person name="Powell A.J."/>
            <person name="Barry K."/>
            <person name="Miller A.N."/>
            <person name="Grigoriev I.V."/>
            <person name="Debuchy R."/>
            <person name="Gladieux P."/>
            <person name="Hiltunen Thoren M."/>
            <person name="Johannesson H."/>
        </authorList>
    </citation>
    <scope>NUCLEOTIDE SEQUENCE [LARGE SCALE GENOMIC DNA]</scope>
    <source>
        <strain evidence="9">CBS 284.82</strain>
    </source>
</reference>
<evidence type="ECO:0000256" key="1">
    <source>
        <dbReference type="ARBA" id="ARBA00004123"/>
    </source>
</evidence>
<keyword evidence="5" id="KW-0539">Nucleus</keyword>
<proteinExistence type="inferred from homology"/>
<evidence type="ECO:0000259" key="7">
    <source>
        <dbReference type="Pfam" id="PF00899"/>
    </source>
</evidence>
<dbReference type="Pfam" id="PF00899">
    <property type="entry name" value="ThiF"/>
    <property type="match status" value="1"/>
</dbReference>
<gene>
    <name evidence="8" type="ORF">C8A01DRAFT_12985</name>
</gene>
<dbReference type="Proteomes" id="UP001303115">
    <property type="component" value="Unassembled WGS sequence"/>
</dbReference>
<comment type="similarity">
    <text evidence="3">Belongs to the ubiquitin-activating E1 family.</text>
</comment>
<name>A0AAN6SUF1_9PEZI</name>
<keyword evidence="9" id="KW-1185">Reference proteome</keyword>
<protein>
    <recommendedName>
        <fullName evidence="6">Ubiquitin-like 1-activating enzyme E1A</fullName>
    </recommendedName>
</protein>
<evidence type="ECO:0000256" key="2">
    <source>
        <dbReference type="ARBA" id="ARBA00004718"/>
    </source>
</evidence>
<feature type="domain" description="THIF-type NAD/FAD binding fold" evidence="7">
    <location>
        <begin position="46"/>
        <end position="390"/>
    </location>
</feature>
<dbReference type="PRINTS" id="PR01849">
    <property type="entry name" value="UBIQUITINACT"/>
</dbReference>
<dbReference type="InterPro" id="IPR000594">
    <property type="entry name" value="ThiF_NAD_FAD-bd"/>
</dbReference>
<sequence length="430" mass="45691">MDQQAQVPNPAANQGIQTTTATMQSESNGSVPPPANGISADEIALYDRQIRLWGIKAQEKIRNANILLITMKALANEIAKNLVLAGIGSLTILDPDPVTPADLGAQFLLSEESTPLGTNRAAAASAALQRLNPRVHIHVDTVDVRLKPHSFFAPFDIVIATDLDSPTLNIINTATRLHSRPFYAANSHGLYGFLFADLIEHTFSITRAKSNIPTPLGPESRTRSILSITPTGDGKEGSAPATERVTKRELYSTWYLASCGASHLPQEILRSPRRRRVVTPLLSCFRALWEFASRHGGAAPQTRDHAQLAEFTMLCGEQHKALGLPVETLRSEVLRSFLQNISGDGDGGCSEVAPVAAVLGGQLAQDVINVLGCTQQPVQNFVVFDGEAMEAGVYALHPEGELGRALLVSAAPGVGEEGGGCGGGRGGSCS</sequence>
<dbReference type="GO" id="GO:0031510">
    <property type="term" value="C:SUMO activating enzyme complex"/>
    <property type="evidence" value="ECO:0007669"/>
    <property type="project" value="TreeGrafter"/>
</dbReference>
<evidence type="ECO:0000256" key="5">
    <source>
        <dbReference type="ARBA" id="ARBA00023242"/>
    </source>
</evidence>
<organism evidence="8 9">
    <name type="scientific">Parachaetomium inaequale</name>
    <dbReference type="NCBI Taxonomy" id="2588326"/>
    <lineage>
        <taxon>Eukaryota</taxon>
        <taxon>Fungi</taxon>
        <taxon>Dikarya</taxon>
        <taxon>Ascomycota</taxon>
        <taxon>Pezizomycotina</taxon>
        <taxon>Sordariomycetes</taxon>
        <taxon>Sordariomycetidae</taxon>
        <taxon>Sordariales</taxon>
        <taxon>Chaetomiaceae</taxon>
        <taxon>Parachaetomium</taxon>
    </lineage>
</organism>
<dbReference type="PANTHER" id="PTHR10953:SF162">
    <property type="entry name" value="SUMO-ACTIVATING ENZYME SUBUNIT 1"/>
    <property type="match status" value="1"/>
</dbReference>
<comment type="subcellular location">
    <subcellularLocation>
        <location evidence="1">Nucleus</location>
    </subcellularLocation>
</comment>
<dbReference type="SUPFAM" id="SSF69572">
    <property type="entry name" value="Activating enzymes of the ubiquitin-like proteins"/>
    <property type="match status" value="1"/>
</dbReference>
<dbReference type="InterPro" id="IPR035985">
    <property type="entry name" value="Ubiquitin-activating_enz"/>
</dbReference>
<dbReference type="GO" id="GO:0005737">
    <property type="term" value="C:cytoplasm"/>
    <property type="evidence" value="ECO:0007669"/>
    <property type="project" value="TreeGrafter"/>
</dbReference>
<dbReference type="AlphaFoldDB" id="A0AAN6SUF1"/>
<dbReference type="InterPro" id="IPR045886">
    <property type="entry name" value="ThiF/MoeB/HesA"/>
</dbReference>
<dbReference type="InterPro" id="IPR000011">
    <property type="entry name" value="UBQ/SUMO-activ_enz_E1-like"/>
</dbReference>
<evidence type="ECO:0000256" key="6">
    <source>
        <dbReference type="ARBA" id="ARBA00044354"/>
    </source>
</evidence>
<dbReference type="GO" id="GO:0016925">
    <property type="term" value="P:protein sumoylation"/>
    <property type="evidence" value="ECO:0007669"/>
    <property type="project" value="TreeGrafter"/>
</dbReference>
<dbReference type="Gene3D" id="3.40.50.720">
    <property type="entry name" value="NAD(P)-binding Rossmann-like Domain"/>
    <property type="match status" value="1"/>
</dbReference>
<evidence type="ECO:0000256" key="4">
    <source>
        <dbReference type="ARBA" id="ARBA00022786"/>
    </source>
</evidence>
<comment type="pathway">
    <text evidence="2">Protein modification; protein sumoylation.</text>
</comment>
<evidence type="ECO:0000256" key="3">
    <source>
        <dbReference type="ARBA" id="ARBA00005673"/>
    </source>
</evidence>
<comment type="caution">
    <text evidence="8">The sequence shown here is derived from an EMBL/GenBank/DDBJ whole genome shotgun (WGS) entry which is preliminary data.</text>
</comment>
<accession>A0AAN6SUF1</accession>
<keyword evidence="4" id="KW-0833">Ubl conjugation pathway</keyword>
<evidence type="ECO:0000313" key="9">
    <source>
        <dbReference type="Proteomes" id="UP001303115"/>
    </source>
</evidence>